<organism evidence="1 2">
    <name type="scientific">Apiospora hydei</name>
    <dbReference type="NCBI Taxonomy" id="1337664"/>
    <lineage>
        <taxon>Eukaryota</taxon>
        <taxon>Fungi</taxon>
        <taxon>Dikarya</taxon>
        <taxon>Ascomycota</taxon>
        <taxon>Pezizomycotina</taxon>
        <taxon>Sordariomycetes</taxon>
        <taxon>Xylariomycetidae</taxon>
        <taxon>Amphisphaeriales</taxon>
        <taxon>Apiosporaceae</taxon>
        <taxon>Apiospora</taxon>
    </lineage>
</organism>
<keyword evidence="2" id="KW-1185">Reference proteome</keyword>
<accession>A0ABR1XCC6</accession>
<dbReference type="GeneID" id="92038416"/>
<evidence type="ECO:0000313" key="2">
    <source>
        <dbReference type="Proteomes" id="UP001433268"/>
    </source>
</evidence>
<protein>
    <submittedName>
        <fullName evidence="1">Uncharacterized protein</fullName>
    </submittedName>
</protein>
<sequence length="100" mass="10883">MRDNLTGQDSAAVLHGATTITNNQAVAPATTLNVSTGNAPAASTFRQSAISQPKTGRREFFDYRKAGTDGPELSHLEVLMMADLLHEQVSERVKKIDWDI</sequence>
<reference evidence="1 2" key="1">
    <citation type="submission" date="2023-01" db="EMBL/GenBank/DDBJ databases">
        <title>Analysis of 21 Apiospora genomes using comparative genomics revels a genus with tremendous synthesis potential of carbohydrate active enzymes and secondary metabolites.</title>
        <authorList>
            <person name="Sorensen T."/>
        </authorList>
    </citation>
    <scope>NUCLEOTIDE SEQUENCE [LARGE SCALE GENOMIC DNA]</scope>
    <source>
        <strain evidence="1 2">CBS 114990</strain>
    </source>
</reference>
<dbReference type="RefSeq" id="XP_066675129.1">
    <property type="nucleotide sequence ID" value="XM_066805356.1"/>
</dbReference>
<name>A0ABR1XCC6_9PEZI</name>
<proteinExistence type="predicted"/>
<dbReference type="Proteomes" id="UP001433268">
    <property type="component" value="Unassembled WGS sequence"/>
</dbReference>
<dbReference type="EMBL" id="JAQQWN010000002">
    <property type="protein sequence ID" value="KAK8094356.1"/>
    <property type="molecule type" value="Genomic_DNA"/>
</dbReference>
<gene>
    <name evidence="1" type="ORF">PG997_001041</name>
</gene>
<evidence type="ECO:0000313" key="1">
    <source>
        <dbReference type="EMBL" id="KAK8094356.1"/>
    </source>
</evidence>
<comment type="caution">
    <text evidence="1">The sequence shown here is derived from an EMBL/GenBank/DDBJ whole genome shotgun (WGS) entry which is preliminary data.</text>
</comment>